<dbReference type="Pfam" id="PF13378">
    <property type="entry name" value="MR_MLE_C"/>
    <property type="match status" value="1"/>
</dbReference>
<evidence type="ECO:0000256" key="3">
    <source>
        <dbReference type="ARBA" id="ARBA00022842"/>
    </source>
</evidence>
<reference evidence="5" key="1">
    <citation type="submission" date="2018-05" db="EMBL/GenBank/DDBJ databases">
        <authorList>
            <person name="Lanie J.A."/>
            <person name="Ng W.-L."/>
            <person name="Kazmierczak K.M."/>
            <person name="Andrzejewski T.M."/>
            <person name="Davidsen T.M."/>
            <person name="Wayne K.J."/>
            <person name="Tettelin H."/>
            <person name="Glass J.I."/>
            <person name="Rusch D."/>
            <person name="Podicherti R."/>
            <person name="Tsui H.-C.T."/>
            <person name="Winkler M.E."/>
        </authorList>
    </citation>
    <scope>NUCLEOTIDE SEQUENCE</scope>
</reference>
<dbReference type="GO" id="GO:0016052">
    <property type="term" value="P:carbohydrate catabolic process"/>
    <property type="evidence" value="ECO:0007669"/>
    <property type="project" value="TreeGrafter"/>
</dbReference>
<dbReference type="GO" id="GO:0000287">
    <property type="term" value="F:magnesium ion binding"/>
    <property type="evidence" value="ECO:0007669"/>
    <property type="project" value="TreeGrafter"/>
</dbReference>
<dbReference type="InterPro" id="IPR046945">
    <property type="entry name" value="RHMD-like"/>
</dbReference>
<dbReference type="InterPro" id="IPR013341">
    <property type="entry name" value="Mandelate_racemase_N_dom"/>
</dbReference>
<feature type="domain" description="Mandelate racemase/muconate lactonizing enzyme C-terminal" evidence="4">
    <location>
        <begin position="117"/>
        <end position="216"/>
    </location>
</feature>
<dbReference type="PANTHER" id="PTHR13794">
    <property type="entry name" value="ENOLASE SUPERFAMILY, MANDELATE RACEMASE"/>
    <property type="match status" value="1"/>
</dbReference>
<comment type="cofactor">
    <cofactor evidence="1">
        <name>Mg(2+)</name>
        <dbReference type="ChEBI" id="CHEBI:18420"/>
    </cofactor>
</comment>
<proteinExistence type="predicted"/>
<dbReference type="Pfam" id="PF02746">
    <property type="entry name" value="MR_MLE_N"/>
    <property type="match status" value="1"/>
</dbReference>
<dbReference type="InterPro" id="IPR013342">
    <property type="entry name" value="Mandelate_racemase_C"/>
</dbReference>
<dbReference type="EMBL" id="UINC01091703">
    <property type="protein sequence ID" value="SVC44672.1"/>
    <property type="molecule type" value="Genomic_DNA"/>
</dbReference>
<gene>
    <name evidence="5" type="ORF">METZ01_LOCUS297526</name>
</gene>
<dbReference type="SFLD" id="SFLDS00001">
    <property type="entry name" value="Enolase"/>
    <property type="match status" value="1"/>
</dbReference>
<accession>A0A382MB70</accession>
<feature type="non-terminal residue" evidence="5">
    <location>
        <position position="236"/>
    </location>
</feature>
<dbReference type="SUPFAM" id="SSF51604">
    <property type="entry name" value="Enolase C-terminal domain-like"/>
    <property type="match status" value="1"/>
</dbReference>
<sequence length="236" mass="25252">VRLHTDAGFTGLGEVVSCSHVGRAVIEAPRSAPFRHGLAAVVEGMDAGDIEAVEAAMERSTAWYGPGGVVRHAMSGIDIALWDVRAQAAGLPLHKLLDANAIDAVPCYASVLWPDQPEKVGEAARRFVEQGYRAVKFGWGPMGPDPQLDEDLVAAARQALGDDILLMVDAGRAWDLDTALERTERFGRYQIYWLEEPLQPGDVTGYAELSAASAVPIAAGEAITLLAEYEQLLCVG</sequence>
<dbReference type="InterPro" id="IPR029017">
    <property type="entry name" value="Enolase-like_N"/>
</dbReference>
<dbReference type="SMART" id="SM00922">
    <property type="entry name" value="MR_MLE"/>
    <property type="match status" value="1"/>
</dbReference>
<name>A0A382MB70_9ZZZZ</name>
<organism evidence="5">
    <name type="scientific">marine metagenome</name>
    <dbReference type="NCBI Taxonomy" id="408172"/>
    <lineage>
        <taxon>unclassified sequences</taxon>
        <taxon>metagenomes</taxon>
        <taxon>ecological metagenomes</taxon>
    </lineage>
</organism>
<dbReference type="GO" id="GO:0016836">
    <property type="term" value="F:hydro-lyase activity"/>
    <property type="evidence" value="ECO:0007669"/>
    <property type="project" value="TreeGrafter"/>
</dbReference>
<evidence type="ECO:0000256" key="1">
    <source>
        <dbReference type="ARBA" id="ARBA00001946"/>
    </source>
</evidence>
<keyword evidence="2" id="KW-0479">Metal-binding</keyword>
<dbReference type="CDD" id="cd03316">
    <property type="entry name" value="MR_like"/>
    <property type="match status" value="1"/>
</dbReference>
<evidence type="ECO:0000256" key="2">
    <source>
        <dbReference type="ARBA" id="ARBA00022723"/>
    </source>
</evidence>
<feature type="non-terminal residue" evidence="5">
    <location>
        <position position="1"/>
    </location>
</feature>
<dbReference type="Gene3D" id="3.30.390.10">
    <property type="entry name" value="Enolase-like, N-terminal domain"/>
    <property type="match status" value="1"/>
</dbReference>
<dbReference type="InterPro" id="IPR029065">
    <property type="entry name" value="Enolase_C-like"/>
</dbReference>
<protein>
    <recommendedName>
        <fullName evidence="4">Mandelate racemase/muconate lactonizing enzyme C-terminal domain-containing protein</fullName>
    </recommendedName>
</protein>
<keyword evidence="3" id="KW-0460">Magnesium</keyword>
<dbReference type="PANTHER" id="PTHR13794:SF58">
    <property type="entry name" value="MITOCHONDRIAL ENOLASE SUPERFAMILY MEMBER 1"/>
    <property type="match status" value="1"/>
</dbReference>
<dbReference type="InterPro" id="IPR036849">
    <property type="entry name" value="Enolase-like_C_sf"/>
</dbReference>
<evidence type="ECO:0000313" key="5">
    <source>
        <dbReference type="EMBL" id="SVC44672.1"/>
    </source>
</evidence>
<dbReference type="Gene3D" id="3.20.20.120">
    <property type="entry name" value="Enolase-like C-terminal domain"/>
    <property type="match status" value="1"/>
</dbReference>
<dbReference type="AlphaFoldDB" id="A0A382MB70"/>
<dbReference type="SUPFAM" id="SSF54826">
    <property type="entry name" value="Enolase N-terminal domain-like"/>
    <property type="match status" value="1"/>
</dbReference>
<evidence type="ECO:0000259" key="4">
    <source>
        <dbReference type="SMART" id="SM00922"/>
    </source>
</evidence>